<feature type="region of interest" description="Disordered" evidence="4">
    <location>
        <begin position="871"/>
        <end position="902"/>
    </location>
</feature>
<dbReference type="Pfam" id="PF00307">
    <property type="entry name" value="CH"/>
    <property type="match status" value="1"/>
</dbReference>
<dbReference type="InterPro" id="IPR036872">
    <property type="entry name" value="CH_dom_sf"/>
</dbReference>
<evidence type="ECO:0000256" key="2">
    <source>
        <dbReference type="ARBA" id="ARBA00023054"/>
    </source>
</evidence>
<dbReference type="SMART" id="SM00033">
    <property type="entry name" value="CH"/>
    <property type="match status" value="1"/>
</dbReference>
<dbReference type="Gene3D" id="3.40.50.300">
    <property type="entry name" value="P-loop containing nucleotide triphosphate hydrolases"/>
    <property type="match status" value="1"/>
</dbReference>
<evidence type="ECO:0000313" key="6">
    <source>
        <dbReference type="EMBL" id="JAS57388.1"/>
    </source>
</evidence>
<dbReference type="GO" id="GO:0022008">
    <property type="term" value="P:neurogenesis"/>
    <property type="evidence" value="ECO:0007669"/>
    <property type="project" value="InterPro"/>
</dbReference>
<feature type="region of interest" description="Disordered" evidence="4">
    <location>
        <begin position="1117"/>
        <end position="1169"/>
    </location>
</feature>
<feature type="coiled-coil region" evidence="3">
    <location>
        <begin position="1204"/>
        <end position="1231"/>
    </location>
</feature>
<keyword evidence="2 3" id="KW-0175">Coiled coil</keyword>
<dbReference type="Pfam" id="PF23092">
    <property type="entry name" value="Ubiquitin_6"/>
    <property type="match status" value="1"/>
</dbReference>
<feature type="compositionally biased region" description="Basic and acidic residues" evidence="4">
    <location>
        <begin position="538"/>
        <end position="561"/>
    </location>
</feature>
<feature type="compositionally biased region" description="Basic and acidic residues" evidence="4">
    <location>
        <begin position="659"/>
        <end position="668"/>
    </location>
</feature>
<feature type="region of interest" description="Disordered" evidence="4">
    <location>
        <begin position="516"/>
        <end position="713"/>
    </location>
</feature>
<feature type="non-terminal residue" evidence="6">
    <location>
        <position position="1"/>
    </location>
</feature>
<feature type="compositionally biased region" description="Acidic residues" evidence="4">
    <location>
        <begin position="352"/>
        <end position="362"/>
    </location>
</feature>
<dbReference type="CDD" id="cd21212">
    <property type="entry name" value="CH_NAV2-like"/>
    <property type="match status" value="1"/>
</dbReference>
<feature type="domain" description="Calponin-homology (CH)" evidence="5">
    <location>
        <begin position="7"/>
        <end position="114"/>
    </location>
</feature>
<evidence type="ECO:0000259" key="5">
    <source>
        <dbReference type="PROSITE" id="PS50021"/>
    </source>
</evidence>
<feature type="compositionally biased region" description="Low complexity" evidence="4">
    <location>
        <begin position="828"/>
        <end position="851"/>
    </location>
</feature>
<feature type="compositionally biased region" description="Low complexity" evidence="4">
    <location>
        <begin position="1136"/>
        <end position="1147"/>
    </location>
</feature>
<dbReference type="SUPFAM" id="SSF47576">
    <property type="entry name" value="Calponin-homology domain, CH-domain"/>
    <property type="match status" value="1"/>
</dbReference>
<dbReference type="Pfam" id="PF25408">
    <property type="entry name" value="AAA_lid_NAV1"/>
    <property type="match status" value="1"/>
</dbReference>
<dbReference type="PROSITE" id="PS50021">
    <property type="entry name" value="CH"/>
    <property type="match status" value="1"/>
</dbReference>
<dbReference type="InterPro" id="IPR003593">
    <property type="entry name" value="AAA+_ATPase"/>
</dbReference>
<dbReference type="InterPro" id="IPR027417">
    <property type="entry name" value="P-loop_NTPase"/>
</dbReference>
<feature type="region of interest" description="Disordered" evidence="4">
    <location>
        <begin position="251"/>
        <end position="304"/>
    </location>
</feature>
<feature type="compositionally biased region" description="Low complexity" evidence="4">
    <location>
        <begin position="185"/>
        <end position="197"/>
    </location>
</feature>
<dbReference type="InterPro" id="IPR039041">
    <property type="entry name" value="Nav/unc-53"/>
</dbReference>
<dbReference type="PANTHER" id="PTHR12784:SF28">
    <property type="entry name" value="PROTEIN SICKIE"/>
    <property type="match status" value="1"/>
</dbReference>
<feature type="compositionally biased region" description="Polar residues" evidence="4">
    <location>
        <begin position="1696"/>
        <end position="1706"/>
    </location>
</feature>
<gene>
    <name evidence="6" type="ORF">g.16388</name>
</gene>
<feature type="region of interest" description="Disordered" evidence="4">
    <location>
        <begin position="140"/>
        <end position="218"/>
    </location>
</feature>
<organism evidence="6">
    <name type="scientific">Cuerna arida</name>
    <dbReference type="NCBI Taxonomy" id="1464854"/>
    <lineage>
        <taxon>Eukaryota</taxon>
        <taxon>Metazoa</taxon>
        <taxon>Ecdysozoa</taxon>
        <taxon>Arthropoda</taxon>
        <taxon>Hexapoda</taxon>
        <taxon>Insecta</taxon>
        <taxon>Pterygota</taxon>
        <taxon>Neoptera</taxon>
        <taxon>Paraneoptera</taxon>
        <taxon>Hemiptera</taxon>
        <taxon>Auchenorrhyncha</taxon>
        <taxon>Membracoidea</taxon>
        <taxon>Cicadellidae</taxon>
        <taxon>Cicadellinae</taxon>
        <taxon>Proconiini</taxon>
        <taxon>Cuerna</taxon>
    </lineage>
</organism>
<feature type="region of interest" description="Disordered" evidence="4">
    <location>
        <begin position="1684"/>
        <end position="1708"/>
    </location>
</feature>
<feature type="region of interest" description="Disordered" evidence="4">
    <location>
        <begin position="826"/>
        <end position="859"/>
    </location>
</feature>
<evidence type="ECO:0000256" key="1">
    <source>
        <dbReference type="ARBA" id="ARBA00006255"/>
    </source>
</evidence>
<dbReference type="EMBL" id="GECZ01012381">
    <property type="protein sequence ID" value="JAS57388.1"/>
    <property type="molecule type" value="Transcribed_RNA"/>
</dbReference>
<proteinExistence type="inferred from homology"/>
<dbReference type="SUPFAM" id="SSF52540">
    <property type="entry name" value="P-loop containing nucleoside triphosphate hydrolases"/>
    <property type="match status" value="1"/>
</dbReference>
<feature type="coiled-coil region" evidence="3">
    <location>
        <begin position="959"/>
        <end position="1035"/>
    </location>
</feature>
<dbReference type="InterPro" id="IPR001715">
    <property type="entry name" value="CH_dom"/>
</dbReference>
<feature type="region of interest" description="Disordered" evidence="4">
    <location>
        <begin position="1723"/>
        <end position="1745"/>
    </location>
</feature>
<feature type="compositionally biased region" description="Basic and acidic residues" evidence="4">
    <location>
        <begin position="407"/>
        <end position="416"/>
    </location>
</feature>
<dbReference type="InterPro" id="IPR057568">
    <property type="entry name" value="CortBP2_NAV1-like_AAA_lid"/>
</dbReference>
<protein>
    <recommendedName>
        <fullName evidence="5">Calponin-homology (CH) domain-containing protein</fullName>
    </recommendedName>
</protein>
<dbReference type="PANTHER" id="PTHR12784">
    <property type="entry name" value="STEERIN"/>
    <property type="match status" value="1"/>
</dbReference>
<feature type="region of interest" description="Disordered" evidence="4">
    <location>
        <begin position="346"/>
        <end position="490"/>
    </location>
</feature>
<comment type="similarity">
    <text evidence="1">Belongs to the Nav/unc-53 family.</text>
</comment>
<dbReference type="FunFam" id="3.40.50.300:FF:001111">
    <property type="entry name" value="neuron navigator 2 isoform X3"/>
    <property type="match status" value="1"/>
</dbReference>
<feature type="compositionally biased region" description="Basic and acidic residues" evidence="4">
    <location>
        <begin position="675"/>
        <end position="685"/>
    </location>
</feature>
<dbReference type="InterPro" id="IPR057126">
    <property type="entry name" value="NAV1-like_ubiquitin-like"/>
</dbReference>
<feature type="compositionally biased region" description="Low complexity" evidence="4">
    <location>
        <begin position="261"/>
        <end position="273"/>
    </location>
</feature>
<accession>A0A1B6G4M6</accession>
<evidence type="ECO:0000256" key="3">
    <source>
        <dbReference type="SAM" id="Coils"/>
    </source>
</evidence>
<evidence type="ECO:0000256" key="4">
    <source>
        <dbReference type="SAM" id="MobiDB-lite"/>
    </source>
</evidence>
<sequence>SNNVQYKSIIQVYTDWANHYLEKARCRKMISDLQQDMRDGVLLADLIEAVTGQKAADLHRRPKTSSQMTENVKACLTLLSRLGVALDGITAKDIRDGNLKAILGLFFALSKHKQQQKQQTQQQQQLAERDKQQKLIGQNMNSRLPSPFHGGAGSVAGGTPTSIPTPVLRPPAAVPVGGSPLKCTSASSSRSTSPSHSFIPTPRSRSSLNDKQHTSGGHTAVVRVSGSVGSPYASSSNKNSNLDKIKLYNPSDKIKPALGNTKRTSSSSGFSSARSERSDSSTSLYNDIKSSVPEKKDLGQNDLSLKPGLRKKVIKVSGESKVTRVPNKPSMTKLVQPVVRTVSEIQPAIPESQDDNSQEQEAEDKMKAPEPPKSSPTGGSGIPKPMAAVKGTAKPTHSVAPMPQITADKESPEVNHVKQQSVGEEEENTETVKPMQPLLRGYKSNIALTPRPVPVDHSGWRAVTQSPADRGPGDGDYVTTYSSSGYMSDGDILNRTSAIEVTDGYISEGGVHRAQERLHRGPPIPVELNRSAKPLTRLQREGKTDGARSDELKILSTDEVHHYKRGSAQGPEGSRRGEGFDPPLSPPEPQPVVYRVVGSRSHIKKADSSQQTENSAFRQVSSSQWKKYVEGVPELSRHDVGRKQKQQPYNGLQRKPDKKRISGSKEELAPEEYTNGDRKGRESKSKVRGVPPNFGYIKRSINGNGKGETRTAQVSAVPRTKVKVSGGTQTDLKAYSVGGTSGAQLSASVRERLLQGSQSLPKARTDTGSLSDSNYTELSPYSAMYRHTNAAAYTASLPARVTAAGLIEADSIESLPAQLHHRASLTHPRLMSPSPSPSASNRLSRSNSIRSTKSEKLYPSMLQRSEEMDPYYSIPYSMGPGSQHSSQPTSPTPSQMSQGTLSRFNYPISPISASPSSHMISRTYPFSGLLSKMNSKDDDVHGSAVSLVSTASSLYSTPEEKQAHEMRKLRRELGEAQEKVHTLTNQLSTNAHVVSAFEQSLSNMTQRLQQLTATAEKKDSELLELRQTIELLRKQSVEAGLTSQNLSPSLARRHTINTATDSATGSNIARQLSTDSVSSLNSLSSACSLSSAAHTTDADKKKKRGWLRSSFNKAFSRTKKNRTGSVSDAEDSRGMSSDLSAPSSPLLGTAHHINGDEHGNLDSQPSGVSYDRDAVVDELRKQLREKDLVLTDIRLEALSSAHQLESLKDTVIKMRNEMLNLKQDNERLQRIVTSKSLTSSQSSLPLNEVERRFSMGDAITPGTDERTSLFAEDPDGKRVLVSVYLGSHGSYHKYVEEGAATCPIAAISVSGKTKWDMLDAMVRRAFKEYCERLDPLSSLGGLGVDCIWSYHIGEVVRYKDSNLPDLLPCGYLVGETCNITVCLKGALHNGSVDALVFETLIPKSIVQRYISLLNDHRRIILCGPSGTGKSYLANKLAEFLVLRAGKDSTAEAIATFNVDHKSNKELRGYLTHVAEQCEHNASELPSVIILDGLQHAAEVFTGLLSAKHASCPYIIGTMNQATCATTNLQLHHNFRWVLCANHMEPVKGLLARCLTRRLVETECRAGVRDSDLMRVVDWLPRVWHHLNQFLETHSSSDVTIGPRLFLACPMDVAGSQVWFTDLWNYSVVPYLLEAVREGLQLYGCRAPWDDPTLYICQTYPWIGEAVHGGSDALIRLRPEDVGYDTTERDGGGVGSSIKSLSSTQSDTDADPLLNMLMRLQEAANYSSPHGTEPSRSDDPGIESTI</sequence>
<reference evidence="6" key="1">
    <citation type="submission" date="2015-11" db="EMBL/GenBank/DDBJ databases">
        <title>De novo transcriptome assembly of four potential Pierce s Disease insect vectors from Arizona vineyards.</title>
        <authorList>
            <person name="Tassone E.E."/>
        </authorList>
    </citation>
    <scope>NUCLEOTIDE SEQUENCE</scope>
</reference>
<feature type="compositionally biased region" description="Low complexity" evidence="4">
    <location>
        <begin position="879"/>
        <end position="900"/>
    </location>
</feature>
<dbReference type="Gene3D" id="1.10.418.10">
    <property type="entry name" value="Calponin-like domain"/>
    <property type="match status" value="1"/>
</dbReference>
<name>A0A1B6G4M6_9HEMI</name>
<dbReference type="SMART" id="SM00382">
    <property type="entry name" value="AAA"/>
    <property type="match status" value="1"/>
</dbReference>
<feature type="compositionally biased region" description="Polar residues" evidence="4">
    <location>
        <begin position="608"/>
        <end position="625"/>
    </location>
</feature>